<dbReference type="EMBL" id="BMAO01037140">
    <property type="protein sequence ID" value="GFR15587.1"/>
    <property type="molecule type" value="Genomic_DNA"/>
</dbReference>
<name>A0A8X6H204_TRICU</name>
<comment type="caution">
    <text evidence="1">The sequence shown here is derived from an EMBL/GenBank/DDBJ whole genome shotgun (WGS) entry which is preliminary data.</text>
</comment>
<proteinExistence type="predicted"/>
<dbReference type="AlphaFoldDB" id="A0A8X6H204"/>
<reference evidence="1" key="1">
    <citation type="submission" date="2020-07" db="EMBL/GenBank/DDBJ databases">
        <title>Multicomponent nature underlies the extraordinary mechanical properties of spider dragline silk.</title>
        <authorList>
            <person name="Kono N."/>
            <person name="Nakamura H."/>
            <person name="Mori M."/>
            <person name="Yoshida Y."/>
            <person name="Ohtoshi R."/>
            <person name="Malay A.D."/>
            <person name="Moran D.A.P."/>
            <person name="Tomita M."/>
            <person name="Numata K."/>
            <person name="Arakawa K."/>
        </authorList>
    </citation>
    <scope>NUCLEOTIDE SEQUENCE</scope>
</reference>
<evidence type="ECO:0000313" key="1">
    <source>
        <dbReference type="EMBL" id="GFR15587.1"/>
    </source>
</evidence>
<accession>A0A8X6H204</accession>
<sequence>MCVRRTFIDGQILISPVKSNTVAAKNRLTECDGWDSVMTYDWLRAVARRHHSMSSLFTQRSSECSALINTDSIKATPACWLYRRYALSVYFLRVTESLKETSYE</sequence>
<dbReference type="Proteomes" id="UP000887116">
    <property type="component" value="Unassembled WGS sequence"/>
</dbReference>
<gene>
    <name evidence="1" type="ORF">TNCT_111211</name>
</gene>
<evidence type="ECO:0000313" key="2">
    <source>
        <dbReference type="Proteomes" id="UP000887116"/>
    </source>
</evidence>
<organism evidence="1 2">
    <name type="scientific">Trichonephila clavata</name>
    <name type="common">Joro spider</name>
    <name type="synonym">Nephila clavata</name>
    <dbReference type="NCBI Taxonomy" id="2740835"/>
    <lineage>
        <taxon>Eukaryota</taxon>
        <taxon>Metazoa</taxon>
        <taxon>Ecdysozoa</taxon>
        <taxon>Arthropoda</taxon>
        <taxon>Chelicerata</taxon>
        <taxon>Arachnida</taxon>
        <taxon>Araneae</taxon>
        <taxon>Araneomorphae</taxon>
        <taxon>Entelegynae</taxon>
        <taxon>Araneoidea</taxon>
        <taxon>Nephilidae</taxon>
        <taxon>Trichonephila</taxon>
    </lineage>
</organism>
<protein>
    <submittedName>
        <fullName evidence="1">Uncharacterized protein</fullName>
    </submittedName>
</protein>
<keyword evidence="2" id="KW-1185">Reference proteome</keyword>